<dbReference type="RefSeq" id="WP_141448090.1">
    <property type="nucleotide sequence ID" value="NZ_CP041217.1"/>
</dbReference>
<reference evidence="3 4" key="1">
    <citation type="submission" date="2019-06" db="EMBL/GenBank/DDBJ databases">
        <title>Saccharibacillus brassicae sp. nov., an endophytic bacterium isolated from Chinese cabbage seeds (Brassica pekinensis).</title>
        <authorList>
            <person name="Jiang L."/>
            <person name="Lee J."/>
            <person name="Kim S.W."/>
        </authorList>
    </citation>
    <scope>NUCLEOTIDE SEQUENCE [LARGE SCALE GENOMIC DNA]</scope>
    <source>
        <strain evidence="4">KCTC 43072 / ATSA2</strain>
    </source>
</reference>
<dbReference type="InterPro" id="IPR050490">
    <property type="entry name" value="Bact_solute-bd_prot1"/>
</dbReference>
<feature type="region of interest" description="Disordered" evidence="1">
    <location>
        <begin position="408"/>
        <end position="429"/>
    </location>
</feature>
<evidence type="ECO:0000313" key="4">
    <source>
        <dbReference type="Proteomes" id="UP000316968"/>
    </source>
</evidence>
<dbReference type="OrthoDB" id="9768630at2"/>
<evidence type="ECO:0000256" key="1">
    <source>
        <dbReference type="SAM" id="MobiDB-lite"/>
    </source>
</evidence>
<dbReference type="Proteomes" id="UP000316968">
    <property type="component" value="Chromosome"/>
</dbReference>
<organism evidence="3 4">
    <name type="scientific">Saccharibacillus brassicae</name>
    <dbReference type="NCBI Taxonomy" id="2583377"/>
    <lineage>
        <taxon>Bacteria</taxon>
        <taxon>Bacillati</taxon>
        <taxon>Bacillota</taxon>
        <taxon>Bacilli</taxon>
        <taxon>Bacillales</taxon>
        <taxon>Paenibacillaceae</taxon>
        <taxon>Saccharibacillus</taxon>
    </lineage>
</organism>
<dbReference type="InterPro" id="IPR006059">
    <property type="entry name" value="SBP"/>
</dbReference>
<feature type="chain" id="PRO_5038362836" evidence="2">
    <location>
        <begin position="22"/>
        <end position="429"/>
    </location>
</feature>
<name>A0A4Y6UZW2_SACBS</name>
<dbReference type="Pfam" id="PF13416">
    <property type="entry name" value="SBP_bac_8"/>
    <property type="match status" value="1"/>
</dbReference>
<sequence>MKLRTFSMLMLSLCFMFVISACGGSATSGSTASSGGGTDASGQKVTLKLWYWNGAISDSTIEAARKKFPNVDLQAEKLPSGDDYLTKLKTTIAGGGDGPDIVAMDSWVSSMVTYKEKFVNLYDQGAKDIQPDYLDWKWNMAASADNKYLIGLPIDVAPVVLYYRTDLFEKAGVPSTPDDIKNEVKTWDDYFATLQKVKDATGSQAGTIADMYRSIIGQSSDNYFDAEGNYIGDQAHIKKAWDDSVKAYQAGLTFPYSNDSEKNAAINSGKVSSFTGASWAVGDLVSAAPDTKGKWNIAYPPGGVGNQGGSFFGILQTSKYPKEAYEVIRFLVSPENLLTAYKEFGNYPSTPSIYDSPDMVNKNEFFGGQDLSTVFGEAAKDVKVAHTDPQDNMVGTTIVDALGSVDTQKKDPEQAWEEAQATIKRQLSR</sequence>
<dbReference type="SUPFAM" id="SSF53850">
    <property type="entry name" value="Periplasmic binding protein-like II"/>
    <property type="match status" value="1"/>
</dbReference>
<dbReference type="Gene3D" id="3.40.190.10">
    <property type="entry name" value="Periplasmic binding protein-like II"/>
    <property type="match status" value="1"/>
</dbReference>
<proteinExistence type="predicted"/>
<dbReference type="EMBL" id="CP041217">
    <property type="protein sequence ID" value="QDH21545.1"/>
    <property type="molecule type" value="Genomic_DNA"/>
</dbReference>
<keyword evidence="2" id="KW-0732">Signal</keyword>
<gene>
    <name evidence="3" type="ORF">FFV09_12250</name>
</gene>
<protein>
    <submittedName>
        <fullName evidence="3">Extracellular solute-binding protein</fullName>
    </submittedName>
</protein>
<evidence type="ECO:0000313" key="3">
    <source>
        <dbReference type="EMBL" id="QDH21545.1"/>
    </source>
</evidence>
<feature type="signal peptide" evidence="2">
    <location>
        <begin position="1"/>
        <end position="21"/>
    </location>
</feature>
<accession>A0A4Y6UZW2</accession>
<dbReference type="KEGG" id="saca:FFV09_12250"/>
<dbReference type="PROSITE" id="PS51257">
    <property type="entry name" value="PROKAR_LIPOPROTEIN"/>
    <property type="match status" value="1"/>
</dbReference>
<dbReference type="PANTHER" id="PTHR43649">
    <property type="entry name" value="ARABINOSE-BINDING PROTEIN-RELATED"/>
    <property type="match status" value="1"/>
</dbReference>
<dbReference type="AlphaFoldDB" id="A0A4Y6UZW2"/>
<evidence type="ECO:0000256" key="2">
    <source>
        <dbReference type="SAM" id="SignalP"/>
    </source>
</evidence>
<keyword evidence="4" id="KW-1185">Reference proteome</keyword>
<dbReference type="PANTHER" id="PTHR43649:SF32">
    <property type="entry name" value="SUGAR BINDING SECRETED PROTEIN"/>
    <property type="match status" value="1"/>
</dbReference>